<dbReference type="RefSeq" id="WP_145112726.1">
    <property type="nucleotide sequence ID" value="NZ_CP036349.1"/>
</dbReference>
<feature type="transmembrane region" description="Helical" evidence="8">
    <location>
        <begin position="12"/>
        <end position="35"/>
    </location>
</feature>
<dbReference type="InterPro" id="IPR038770">
    <property type="entry name" value="Na+/solute_symporter_sf"/>
</dbReference>
<dbReference type="Proteomes" id="UP000316426">
    <property type="component" value="Chromosome"/>
</dbReference>
<feature type="transmembrane region" description="Helical" evidence="8">
    <location>
        <begin position="237"/>
        <end position="256"/>
    </location>
</feature>
<dbReference type="EMBL" id="CP036349">
    <property type="protein sequence ID" value="QDV74372.1"/>
    <property type="molecule type" value="Genomic_DNA"/>
</dbReference>
<feature type="transmembrane region" description="Helical" evidence="8">
    <location>
        <begin position="47"/>
        <end position="64"/>
    </location>
</feature>
<dbReference type="Pfam" id="PF03547">
    <property type="entry name" value="Mem_trans"/>
    <property type="match status" value="1"/>
</dbReference>
<comment type="subcellular location">
    <subcellularLocation>
        <location evidence="1">Cell membrane</location>
        <topology evidence="1">Multi-pass membrane protein</topology>
    </subcellularLocation>
</comment>
<evidence type="ECO:0000256" key="1">
    <source>
        <dbReference type="ARBA" id="ARBA00004651"/>
    </source>
</evidence>
<keyword evidence="7 8" id="KW-0472">Membrane</keyword>
<feature type="transmembrane region" description="Helical" evidence="8">
    <location>
        <begin position="292"/>
        <end position="312"/>
    </location>
</feature>
<comment type="similarity">
    <text evidence="2">Belongs to the auxin efflux carrier (TC 2.A.69) family.</text>
</comment>
<evidence type="ECO:0000313" key="10">
    <source>
        <dbReference type="Proteomes" id="UP000316426"/>
    </source>
</evidence>
<proteinExistence type="inferred from homology"/>
<dbReference type="Gene3D" id="1.20.1530.20">
    <property type="match status" value="1"/>
</dbReference>
<reference evidence="9 10" key="1">
    <citation type="submission" date="2019-02" db="EMBL/GenBank/DDBJ databases">
        <title>Deep-cultivation of Planctomycetes and their phenomic and genomic characterization uncovers novel biology.</title>
        <authorList>
            <person name="Wiegand S."/>
            <person name="Jogler M."/>
            <person name="Boedeker C."/>
            <person name="Pinto D."/>
            <person name="Vollmers J."/>
            <person name="Rivas-Marin E."/>
            <person name="Kohn T."/>
            <person name="Peeters S.H."/>
            <person name="Heuer A."/>
            <person name="Rast P."/>
            <person name="Oberbeckmann S."/>
            <person name="Bunk B."/>
            <person name="Jeske O."/>
            <person name="Meyerdierks A."/>
            <person name="Storesund J.E."/>
            <person name="Kallscheuer N."/>
            <person name="Luecker S."/>
            <person name="Lage O.M."/>
            <person name="Pohl T."/>
            <person name="Merkel B.J."/>
            <person name="Hornburger P."/>
            <person name="Mueller R.-W."/>
            <person name="Bruemmer F."/>
            <person name="Labrenz M."/>
            <person name="Spormann A.M."/>
            <person name="Op den Camp H."/>
            <person name="Overmann J."/>
            <person name="Amann R."/>
            <person name="Jetten M.S.M."/>
            <person name="Mascher T."/>
            <person name="Medema M.H."/>
            <person name="Devos D.P."/>
            <person name="Kaster A.-K."/>
            <person name="Ovreas L."/>
            <person name="Rohde M."/>
            <person name="Galperin M.Y."/>
            <person name="Jogler C."/>
        </authorList>
    </citation>
    <scope>NUCLEOTIDE SEQUENCE [LARGE SCALE GENOMIC DNA]</scope>
    <source>
        <strain evidence="9 10">Spa11</strain>
    </source>
</reference>
<dbReference type="KEGG" id="bmei:Spa11_25750"/>
<evidence type="ECO:0000256" key="5">
    <source>
        <dbReference type="ARBA" id="ARBA00022692"/>
    </source>
</evidence>
<dbReference type="InterPro" id="IPR004776">
    <property type="entry name" value="Mem_transp_PIN-like"/>
</dbReference>
<evidence type="ECO:0000256" key="6">
    <source>
        <dbReference type="ARBA" id="ARBA00022989"/>
    </source>
</evidence>
<dbReference type="AlphaFoldDB" id="A0A518K9A7"/>
<accession>A0A518K9A7</accession>
<keyword evidence="5 8" id="KW-0812">Transmembrane</keyword>
<dbReference type="GO" id="GO:0005886">
    <property type="term" value="C:plasma membrane"/>
    <property type="evidence" value="ECO:0007669"/>
    <property type="project" value="UniProtKB-SubCell"/>
</dbReference>
<keyword evidence="10" id="KW-1185">Reference proteome</keyword>
<keyword evidence="6 8" id="KW-1133">Transmembrane helix</keyword>
<evidence type="ECO:0000256" key="7">
    <source>
        <dbReference type="ARBA" id="ARBA00023136"/>
    </source>
</evidence>
<keyword evidence="4" id="KW-1003">Cell membrane</keyword>
<organism evidence="9 10">
    <name type="scientific">Botrimarina mediterranea</name>
    <dbReference type="NCBI Taxonomy" id="2528022"/>
    <lineage>
        <taxon>Bacteria</taxon>
        <taxon>Pseudomonadati</taxon>
        <taxon>Planctomycetota</taxon>
        <taxon>Planctomycetia</taxon>
        <taxon>Pirellulales</taxon>
        <taxon>Lacipirellulaceae</taxon>
        <taxon>Botrimarina</taxon>
    </lineage>
</organism>
<feature type="transmembrane region" description="Helical" evidence="8">
    <location>
        <begin position="130"/>
        <end position="154"/>
    </location>
</feature>
<keyword evidence="3" id="KW-0813">Transport</keyword>
<evidence type="ECO:0000256" key="3">
    <source>
        <dbReference type="ARBA" id="ARBA00022448"/>
    </source>
</evidence>
<evidence type="ECO:0000256" key="8">
    <source>
        <dbReference type="SAM" id="Phobius"/>
    </source>
</evidence>
<evidence type="ECO:0000256" key="2">
    <source>
        <dbReference type="ARBA" id="ARBA00010145"/>
    </source>
</evidence>
<dbReference type="PANTHER" id="PTHR36838:SF4">
    <property type="entry name" value="AUXIN EFFLUX CARRIER FAMILY PROTEIN"/>
    <property type="match status" value="1"/>
</dbReference>
<protein>
    <submittedName>
        <fullName evidence="9">Membrane transport protein</fullName>
    </submittedName>
</protein>
<feature type="transmembrane region" description="Helical" evidence="8">
    <location>
        <begin position="207"/>
        <end position="225"/>
    </location>
</feature>
<name>A0A518K9A7_9BACT</name>
<sequence length="313" mass="32645">MSLALSLEQFQHLAQVLLPIFGMLLLGVAAKRYGFPGDGFWVPAERLTYFAMFPALIASTLASADLSELPWRRMGLGIAGAIAIVTLLALALRRLIAIDGPRFTSLYQGSVRMNTYVGLAVAMRWAGPEALAYAAVAIGVIVPLVNLVCVWMLAELGDQPGGGSVSVWRQVATNPLILGSAVGVALNASGIGEPPVLGDLAQMLSKAALPMGLLAVGAFLSWEAIAACRLLEALATFVKLLALPALTAALMTLMGVDGVARGVGVLFTALPTATSSYLLARQMGGDAEKMAALITAQTALALFTLPIVMIWLA</sequence>
<evidence type="ECO:0000256" key="4">
    <source>
        <dbReference type="ARBA" id="ARBA00022475"/>
    </source>
</evidence>
<gene>
    <name evidence="9" type="ORF">Spa11_25750</name>
</gene>
<feature type="transmembrane region" description="Helical" evidence="8">
    <location>
        <begin position="262"/>
        <end position="280"/>
    </location>
</feature>
<evidence type="ECO:0000313" key="9">
    <source>
        <dbReference type="EMBL" id="QDV74372.1"/>
    </source>
</evidence>
<dbReference type="GO" id="GO:0055085">
    <property type="term" value="P:transmembrane transport"/>
    <property type="evidence" value="ECO:0007669"/>
    <property type="project" value="InterPro"/>
</dbReference>
<feature type="transmembrane region" description="Helical" evidence="8">
    <location>
        <begin position="76"/>
        <end position="96"/>
    </location>
</feature>
<dbReference type="PANTHER" id="PTHR36838">
    <property type="entry name" value="AUXIN EFFLUX CARRIER FAMILY PROTEIN"/>
    <property type="match status" value="1"/>
</dbReference>